<dbReference type="GO" id="GO:0004066">
    <property type="term" value="F:asparagine synthase (glutamine-hydrolyzing) activity"/>
    <property type="evidence" value="ECO:0007669"/>
    <property type="project" value="UniProtKB-EC"/>
</dbReference>
<sequence>MCGICGIVNKNVDDVTLRSMCKKLTHRGPDDEGIYISHGTNVSVGLGHRRLSIIDLSMNAHQPISNEDGTAWLIINGEIYNYQKLREQLELKGHRFRSSSDSEVVIHLYEDFGEKCLLHLRGAFAFAIWDEKQDKLFLARDRIGKKPIIYYYDGQTFCFASEFSALLESGFVKKEINYEAIHHYLTFGYVPAPNTIYKKVFKLLPAHYCSYQNGKLDFTKYWDLDYANKIVISEEEAAIELIKILKEATRLRLISDVPLGAFLSGGVDSSAVVALMSQLTNKVKTFSIGFEDEDFNELKYARNVAKKYATDHKEFIVKPKALEILPLLVERYGEPYADSSAIPTYYVSKETSKYVKVALNGDGGDESFAGYERYQVMKIAEKYNRLPAIMRNIITQMAMRVLPDSVNFKDKRRRLRRFLENISAPFYSRYCHWVSLIDDISKNSLYSENFKMWIETGDCANWIRDFTNLPHNMELVDRLMAIDIKTNLANDLVVKMDIASMANSIETRSPFLDQEVMQFAARLPANFKLKGSVKKYILKKGLKDLVPRENMNRPKMGFGVPVGRWLRGELKGYTQEVLLSKNSLNRGYFDQEKLKYYINEHIDGKKDHGYGVWALLMLELWHQIFIDKH</sequence>
<dbReference type="EC" id="6.3.5.4" evidence="3"/>
<comment type="pathway">
    <text evidence="1">Amino-acid biosynthesis; L-asparagine biosynthesis; L-asparagine from L-aspartate (L-Gln route): step 1/1.</text>
</comment>
<dbReference type="GO" id="GO:0005524">
    <property type="term" value="F:ATP binding"/>
    <property type="evidence" value="ECO:0007669"/>
    <property type="project" value="UniProtKB-KW"/>
</dbReference>
<dbReference type="GO" id="GO:0005829">
    <property type="term" value="C:cytosol"/>
    <property type="evidence" value="ECO:0007669"/>
    <property type="project" value="TreeGrafter"/>
</dbReference>
<gene>
    <name evidence="12" type="primary">asnB</name>
    <name evidence="12" type="ORF">COS99_07020</name>
</gene>
<evidence type="ECO:0000256" key="6">
    <source>
        <dbReference type="ARBA" id="ARBA00022962"/>
    </source>
</evidence>
<evidence type="ECO:0000259" key="11">
    <source>
        <dbReference type="PROSITE" id="PS51278"/>
    </source>
</evidence>
<dbReference type="InterPro" id="IPR001962">
    <property type="entry name" value="Asn_synthase"/>
</dbReference>
<dbReference type="Proteomes" id="UP000230052">
    <property type="component" value="Unassembled WGS sequence"/>
</dbReference>
<proteinExistence type="inferred from homology"/>
<dbReference type="SUPFAM" id="SSF56235">
    <property type="entry name" value="N-terminal nucleophile aminohydrolases (Ntn hydrolases)"/>
    <property type="match status" value="1"/>
</dbReference>
<dbReference type="CDD" id="cd00712">
    <property type="entry name" value="AsnB"/>
    <property type="match status" value="1"/>
</dbReference>
<dbReference type="InterPro" id="IPR017932">
    <property type="entry name" value="GATase_2_dom"/>
</dbReference>
<dbReference type="InterPro" id="IPR006426">
    <property type="entry name" value="Asn_synth_AEB"/>
</dbReference>
<comment type="catalytic activity">
    <reaction evidence="7">
        <text>L-aspartate + L-glutamine + ATP + H2O = L-asparagine + L-glutamate + AMP + diphosphate + H(+)</text>
        <dbReference type="Rhea" id="RHEA:12228"/>
        <dbReference type="ChEBI" id="CHEBI:15377"/>
        <dbReference type="ChEBI" id="CHEBI:15378"/>
        <dbReference type="ChEBI" id="CHEBI:29985"/>
        <dbReference type="ChEBI" id="CHEBI:29991"/>
        <dbReference type="ChEBI" id="CHEBI:30616"/>
        <dbReference type="ChEBI" id="CHEBI:33019"/>
        <dbReference type="ChEBI" id="CHEBI:58048"/>
        <dbReference type="ChEBI" id="CHEBI:58359"/>
        <dbReference type="ChEBI" id="CHEBI:456215"/>
        <dbReference type="EC" id="6.3.5.4"/>
    </reaction>
</comment>
<keyword evidence="6 8" id="KW-0315">Glutamine amidotransferase</keyword>
<evidence type="ECO:0000313" key="13">
    <source>
        <dbReference type="Proteomes" id="UP000230052"/>
    </source>
</evidence>
<evidence type="ECO:0000313" key="12">
    <source>
        <dbReference type="EMBL" id="PIU41082.1"/>
    </source>
</evidence>
<dbReference type="GO" id="GO:0006529">
    <property type="term" value="P:asparagine biosynthetic process"/>
    <property type="evidence" value="ECO:0007669"/>
    <property type="project" value="UniProtKB-KW"/>
</dbReference>
<dbReference type="Pfam" id="PF13522">
    <property type="entry name" value="GATase_6"/>
    <property type="match status" value="1"/>
</dbReference>
<feature type="site" description="Important for beta-aspartyl-AMP intermediate formation" evidence="10">
    <location>
        <position position="362"/>
    </location>
</feature>
<dbReference type="AlphaFoldDB" id="A0A2J0KR50"/>
<dbReference type="InterPro" id="IPR014729">
    <property type="entry name" value="Rossmann-like_a/b/a_fold"/>
</dbReference>
<dbReference type="InterPro" id="IPR051786">
    <property type="entry name" value="ASN_synthetase/amidase"/>
</dbReference>
<keyword evidence="5 9" id="KW-0067">ATP-binding</keyword>
<dbReference type="PIRSF" id="PIRSF001589">
    <property type="entry name" value="Asn_synthetase_glu-h"/>
    <property type="match status" value="1"/>
</dbReference>
<reference evidence="12 13" key="1">
    <citation type="submission" date="2017-09" db="EMBL/GenBank/DDBJ databases">
        <title>Depth-based differentiation of microbial function through sediment-hosted aquifers and enrichment of novel symbionts in the deep terrestrial subsurface.</title>
        <authorList>
            <person name="Probst A.J."/>
            <person name="Ladd B."/>
            <person name="Jarett J.K."/>
            <person name="Geller-Mcgrath D.E."/>
            <person name="Sieber C.M."/>
            <person name="Emerson J.B."/>
            <person name="Anantharaman K."/>
            <person name="Thomas B.C."/>
            <person name="Malmstrom R."/>
            <person name="Stieglmeier M."/>
            <person name="Klingl A."/>
            <person name="Woyke T."/>
            <person name="Ryan C.M."/>
            <person name="Banfield J.F."/>
        </authorList>
    </citation>
    <scope>NUCLEOTIDE SEQUENCE [LARGE SCALE GENOMIC DNA]</scope>
    <source>
        <strain evidence="12">CG07_land_8_20_14_0_80_42_15</strain>
    </source>
</reference>
<evidence type="ECO:0000256" key="4">
    <source>
        <dbReference type="ARBA" id="ARBA00022741"/>
    </source>
</evidence>
<evidence type="ECO:0000256" key="1">
    <source>
        <dbReference type="ARBA" id="ARBA00005187"/>
    </source>
</evidence>
<dbReference type="Pfam" id="PF00733">
    <property type="entry name" value="Asn_synthase"/>
    <property type="match status" value="1"/>
</dbReference>
<dbReference type="InterPro" id="IPR033738">
    <property type="entry name" value="AsnB_N"/>
</dbReference>
<dbReference type="SUPFAM" id="SSF52402">
    <property type="entry name" value="Adenine nucleotide alpha hydrolases-like"/>
    <property type="match status" value="1"/>
</dbReference>
<comment type="caution">
    <text evidence="12">The sequence shown here is derived from an EMBL/GenBank/DDBJ whole genome shotgun (WGS) entry which is preliminary data.</text>
</comment>
<evidence type="ECO:0000256" key="8">
    <source>
        <dbReference type="PIRSR" id="PIRSR001589-1"/>
    </source>
</evidence>
<keyword evidence="4 9" id="KW-0547">Nucleotide-binding</keyword>
<evidence type="ECO:0000256" key="10">
    <source>
        <dbReference type="PIRSR" id="PIRSR001589-3"/>
    </source>
</evidence>
<dbReference type="Gene3D" id="3.60.20.10">
    <property type="entry name" value="Glutamine Phosphoribosylpyrophosphate, subunit 1, domain 1"/>
    <property type="match status" value="1"/>
</dbReference>
<dbReference type="EMBL" id="PEWV01000071">
    <property type="protein sequence ID" value="PIU41082.1"/>
    <property type="molecule type" value="Genomic_DNA"/>
</dbReference>
<accession>A0A2J0KR50</accession>
<feature type="active site" description="For GATase activity" evidence="8">
    <location>
        <position position="2"/>
    </location>
</feature>
<organism evidence="12 13">
    <name type="scientific">Candidatus Aquitaenariimonas noxiae</name>
    <dbReference type="NCBI Taxonomy" id="1974741"/>
    <lineage>
        <taxon>Bacteria</taxon>
        <taxon>Pseudomonadati</taxon>
        <taxon>Candidatus Omnitrophota</taxon>
        <taxon>Candidatus Aquitaenariimonas</taxon>
    </lineage>
</organism>
<feature type="domain" description="Glutamine amidotransferase type-2" evidence="11">
    <location>
        <begin position="2"/>
        <end position="214"/>
    </location>
</feature>
<evidence type="ECO:0000256" key="2">
    <source>
        <dbReference type="ARBA" id="ARBA00005752"/>
    </source>
</evidence>
<keyword evidence="8" id="KW-0061">Asparagine biosynthesis</keyword>
<evidence type="ECO:0000256" key="7">
    <source>
        <dbReference type="ARBA" id="ARBA00048741"/>
    </source>
</evidence>
<dbReference type="PANTHER" id="PTHR43284:SF1">
    <property type="entry name" value="ASPARAGINE SYNTHETASE"/>
    <property type="match status" value="1"/>
</dbReference>
<name>A0A2J0KR50_9BACT</name>
<protein>
    <recommendedName>
        <fullName evidence="3">asparagine synthase (glutamine-hydrolyzing)</fullName>
        <ecNumber evidence="3">6.3.5.4</ecNumber>
    </recommendedName>
</protein>
<evidence type="ECO:0000256" key="3">
    <source>
        <dbReference type="ARBA" id="ARBA00012737"/>
    </source>
</evidence>
<dbReference type="InterPro" id="IPR029055">
    <property type="entry name" value="Ntn_hydrolases_N"/>
</dbReference>
<feature type="binding site" evidence="9">
    <location>
        <position position="288"/>
    </location>
    <ligand>
        <name>ATP</name>
        <dbReference type="ChEBI" id="CHEBI:30616"/>
    </ligand>
</feature>
<keyword evidence="8" id="KW-0028">Amino-acid biosynthesis</keyword>
<dbReference type="NCBIfam" id="TIGR01536">
    <property type="entry name" value="asn_synth_AEB"/>
    <property type="match status" value="1"/>
</dbReference>
<dbReference type="PROSITE" id="PS51278">
    <property type="entry name" value="GATASE_TYPE_2"/>
    <property type="match status" value="1"/>
</dbReference>
<dbReference type="Gene3D" id="3.40.50.620">
    <property type="entry name" value="HUPs"/>
    <property type="match status" value="1"/>
</dbReference>
<dbReference type="CDD" id="cd01991">
    <property type="entry name" value="Asn_synthase_B_C"/>
    <property type="match status" value="1"/>
</dbReference>
<evidence type="ECO:0000256" key="5">
    <source>
        <dbReference type="ARBA" id="ARBA00022840"/>
    </source>
</evidence>
<evidence type="ECO:0000256" key="9">
    <source>
        <dbReference type="PIRSR" id="PIRSR001589-2"/>
    </source>
</evidence>
<feature type="binding site" evidence="9">
    <location>
        <position position="101"/>
    </location>
    <ligand>
        <name>L-glutamine</name>
        <dbReference type="ChEBI" id="CHEBI:58359"/>
    </ligand>
</feature>
<dbReference type="PANTHER" id="PTHR43284">
    <property type="entry name" value="ASPARAGINE SYNTHETASE (GLUTAMINE-HYDROLYZING)"/>
    <property type="match status" value="1"/>
</dbReference>
<comment type="similarity">
    <text evidence="2">Belongs to the asparagine synthetase family.</text>
</comment>